<evidence type="ECO:0000256" key="4">
    <source>
        <dbReference type="ARBA" id="ARBA00022741"/>
    </source>
</evidence>
<dbReference type="SUPFAM" id="SSF56112">
    <property type="entry name" value="Protein kinase-like (PK-like)"/>
    <property type="match status" value="1"/>
</dbReference>
<comment type="similarity">
    <text evidence="8">Belongs to the protein kinase superfamily. Ser/Thr protein kinase family. GCN2 subfamily.</text>
</comment>
<evidence type="ECO:0000256" key="6">
    <source>
        <dbReference type="ARBA" id="ARBA00022840"/>
    </source>
</evidence>
<dbReference type="InterPro" id="IPR050339">
    <property type="entry name" value="CC_SR_Kinase"/>
</dbReference>
<feature type="compositionally biased region" description="Low complexity" evidence="11">
    <location>
        <begin position="155"/>
        <end position="171"/>
    </location>
</feature>
<dbReference type="PANTHER" id="PTHR11042:SF160">
    <property type="entry name" value="EUKARYOTIC TRANSLATION INITIATION FACTOR 2-ALPHA KINASE 1"/>
    <property type="match status" value="1"/>
</dbReference>
<proteinExistence type="inferred from homology"/>
<comment type="caution">
    <text evidence="13">The sequence shown here is derived from an EMBL/GenBank/DDBJ whole genome shotgun (WGS) entry which is preliminary data.</text>
</comment>
<dbReference type="Pfam" id="PF00069">
    <property type="entry name" value="Pkinase"/>
    <property type="match status" value="1"/>
</dbReference>
<evidence type="ECO:0000256" key="8">
    <source>
        <dbReference type="ARBA" id="ARBA00037982"/>
    </source>
</evidence>
<keyword evidence="7" id="KW-0652">Protein synthesis inhibitor</keyword>
<dbReference type="SMART" id="SM00220">
    <property type="entry name" value="S_TKc"/>
    <property type="match status" value="1"/>
</dbReference>
<feature type="region of interest" description="Disordered" evidence="11">
    <location>
        <begin position="633"/>
        <end position="654"/>
    </location>
</feature>
<keyword evidence="4" id="KW-0547">Nucleotide-binding</keyword>
<keyword evidence="6" id="KW-0067">ATP-binding</keyword>
<dbReference type="GO" id="GO:0017148">
    <property type="term" value="P:negative regulation of translation"/>
    <property type="evidence" value="ECO:0007669"/>
    <property type="project" value="UniProtKB-KW"/>
</dbReference>
<dbReference type="InParanoid" id="A0A1D3CZT3"/>
<dbReference type="PANTHER" id="PTHR11042">
    <property type="entry name" value="EUKARYOTIC TRANSLATION INITIATION FACTOR 2-ALPHA KINASE EIF2-ALPHA KINASE -RELATED"/>
    <property type="match status" value="1"/>
</dbReference>
<keyword evidence="14" id="KW-1185">Reference proteome</keyword>
<evidence type="ECO:0000256" key="7">
    <source>
        <dbReference type="ARBA" id="ARBA00023193"/>
    </source>
</evidence>
<dbReference type="GO" id="GO:0005524">
    <property type="term" value="F:ATP binding"/>
    <property type="evidence" value="ECO:0007669"/>
    <property type="project" value="UniProtKB-KW"/>
</dbReference>
<evidence type="ECO:0000256" key="1">
    <source>
        <dbReference type="ARBA" id="ARBA00012513"/>
    </source>
</evidence>
<organism evidence="13 14">
    <name type="scientific">Cyclospora cayetanensis</name>
    <dbReference type="NCBI Taxonomy" id="88456"/>
    <lineage>
        <taxon>Eukaryota</taxon>
        <taxon>Sar</taxon>
        <taxon>Alveolata</taxon>
        <taxon>Apicomplexa</taxon>
        <taxon>Conoidasida</taxon>
        <taxon>Coccidia</taxon>
        <taxon>Eucoccidiorida</taxon>
        <taxon>Eimeriorina</taxon>
        <taxon>Eimeriidae</taxon>
        <taxon>Cyclospora</taxon>
    </lineage>
</organism>
<dbReference type="EC" id="2.7.11.1" evidence="1"/>
<evidence type="ECO:0000256" key="9">
    <source>
        <dbReference type="ARBA" id="ARBA00048659"/>
    </source>
</evidence>
<dbReference type="GO" id="GO:0005737">
    <property type="term" value="C:cytoplasm"/>
    <property type="evidence" value="ECO:0007669"/>
    <property type="project" value="TreeGrafter"/>
</dbReference>
<feature type="region of interest" description="Disordered" evidence="11">
    <location>
        <begin position="376"/>
        <end position="399"/>
    </location>
</feature>
<comment type="catalytic activity">
    <reaction evidence="9">
        <text>L-threonyl-[protein] + ATP = O-phospho-L-threonyl-[protein] + ADP + H(+)</text>
        <dbReference type="Rhea" id="RHEA:46608"/>
        <dbReference type="Rhea" id="RHEA-COMP:11060"/>
        <dbReference type="Rhea" id="RHEA-COMP:11605"/>
        <dbReference type="ChEBI" id="CHEBI:15378"/>
        <dbReference type="ChEBI" id="CHEBI:30013"/>
        <dbReference type="ChEBI" id="CHEBI:30616"/>
        <dbReference type="ChEBI" id="CHEBI:61977"/>
        <dbReference type="ChEBI" id="CHEBI:456216"/>
        <dbReference type="EC" id="2.7.11.1"/>
    </reaction>
    <physiologicalReaction direction="left-to-right" evidence="9">
        <dbReference type="Rhea" id="RHEA:46609"/>
    </physiologicalReaction>
</comment>
<dbReference type="Proteomes" id="UP000095192">
    <property type="component" value="Unassembled WGS sequence"/>
</dbReference>
<name>A0A1D3CZT3_9EIME</name>
<dbReference type="PROSITE" id="PS00108">
    <property type="entry name" value="PROTEIN_KINASE_ST"/>
    <property type="match status" value="1"/>
</dbReference>
<evidence type="ECO:0000256" key="2">
    <source>
        <dbReference type="ARBA" id="ARBA00022527"/>
    </source>
</evidence>
<feature type="region of interest" description="Disordered" evidence="11">
    <location>
        <begin position="313"/>
        <end position="344"/>
    </location>
</feature>
<reference evidence="13 14" key="1">
    <citation type="journal article" date="2016" name="BMC Genomics">
        <title>Comparative genomics reveals Cyclospora cayetanensis possesses coccidia-like metabolism and invasion components but unique surface antigens.</title>
        <authorList>
            <person name="Liu S."/>
            <person name="Wang L."/>
            <person name="Zheng H."/>
            <person name="Xu Z."/>
            <person name="Roellig D.M."/>
            <person name="Li N."/>
            <person name="Frace M.A."/>
            <person name="Tang K."/>
            <person name="Arrowood M.J."/>
            <person name="Moss D.M."/>
            <person name="Zhang L."/>
            <person name="Feng Y."/>
            <person name="Xiao L."/>
        </authorList>
    </citation>
    <scope>NUCLEOTIDE SEQUENCE [LARGE SCALE GENOMIC DNA]</scope>
    <source>
        <strain evidence="13 14">CHN_HEN01</strain>
    </source>
</reference>
<sequence length="729" mass="80250">MLYGEQRDTAQCSRNGVSEGGESGLLQLHALDIIRGGVKSRTSCQLQTGKASLQVLRGSVRRRRLEESRKALEKDVTNEGGAHDSSLRKRFLAGMLLGEEEEEPLKEMLCSLLREGPLTGEETDSEDNVAVSAGEKVAQRRLHPCRRRRRHLLRQSSSSLRRVASSPPVSSSGGGGCMLEEKTCRIVIVIRVSAVARDPFSALRLPPLPSVSRGLQKTPAAVASLSDTEGLLPRCDASLSGGGRLSLSWRNTTGDSEPLYVVGCRRESSLGGGSWKKQLGLAPDAAGIQIPFPCRRRHSGSSGSTQSVQRIEAGLWRPPPPMGDCALDERQEESDASRESLGRSGDVWSEDELWSAYLSDDERDLIVFQDDISEIDAHDRERKPPKELRGPVPQQQQHQQGPLYPVVLLIQMEMCSGLTLRAWLDRPERSSCVEDAALGRWPLLELDLFKQLMKGIRDIHERGIVHRDLKPENIFVDPQSHVLKIVDFGLAKFIQSKTAGQLAESADAGAAGVATASADAGVSLDKQQNALLHPGASSRAGGIKKPIFFDMSYKGEVIGTPAYAAPEGGGLCDEKADIYSSALILLELLCPRFKTVMERVKTLEAFKLYYEVPQHVSAYRSCWRDLMIEMARPNPQDRPSANEEATRESTPPVRLGLPFSNELERQQQGQLPRQQLARVTSPTSTLNHLKRHLTVDGRSSLVLWCCLLPPLREIRSDCSRGQQLYSFAA</sequence>
<evidence type="ECO:0000313" key="13">
    <source>
        <dbReference type="EMBL" id="OEH76708.1"/>
    </source>
</evidence>
<dbReference type="GO" id="GO:0005634">
    <property type="term" value="C:nucleus"/>
    <property type="evidence" value="ECO:0007669"/>
    <property type="project" value="TreeGrafter"/>
</dbReference>
<feature type="compositionally biased region" description="Basic and acidic residues" evidence="11">
    <location>
        <begin position="376"/>
        <end position="389"/>
    </location>
</feature>
<dbReference type="PROSITE" id="PS50011">
    <property type="entry name" value="PROTEIN_KINASE_DOM"/>
    <property type="match status" value="1"/>
</dbReference>
<feature type="compositionally biased region" description="Basic and acidic residues" evidence="11">
    <location>
        <begin position="327"/>
        <end position="341"/>
    </location>
</feature>
<dbReference type="EMBL" id="JROU02001357">
    <property type="protein sequence ID" value="OEH76708.1"/>
    <property type="molecule type" value="Genomic_DNA"/>
</dbReference>
<keyword evidence="3" id="KW-0808">Transferase</keyword>
<dbReference type="InterPro" id="IPR011009">
    <property type="entry name" value="Kinase-like_dom_sf"/>
</dbReference>
<dbReference type="InterPro" id="IPR008271">
    <property type="entry name" value="Ser/Thr_kinase_AS"/>
</dbReference>
<keyword evidence="2" id="KW-0723">Serine/threonine-protein kinase</keyword>
<dbReference type="AlphaFoldDB" id="A0A1D3CZT3"/>
<evidence type="ECO:0000256" key="3">
    <source>
        <dbReference type="ARBA" id="ARBA00022679"/>
    </source>
</evidence>
<dbReference type="GO" id="GO:0004694">
    <property type="term" value="F:eukaryotic translation initiation factor 2alpha kinase activity"/>
    <property type="evidence" value="ECO:0007669"/>
    <property type="project" value="TreeGrafter"/>
</dbReference>
<evidence type="ECO:0000256" key="11">
    <source>
        <dbReference type="SAM" id="MobiDB-lite"/>
    </source>
</evidence>
<dbReference type="Gene3D" id="1.10.510.10">
    <property type="entry name" value="Transferase(Phosphotransferase) domain 1"/>
    <property type="match status" value="2"/>
</dbReference>
<dbReference type="VEuPathDB" id="ToxoDB:cyc_06854"/>
<evidence type="ECO:0000256" key="5">
    <source>
        <dbReference type="ARBA" id="ARBA00022777"/>
    </source>
</evidence>
<evidence type="ECO:0000313" key="14">
    <source>
        <dbReference type="Proteomes" id="UP000095192"/>
    </source>
</evidence>
<protein>
    <recommendedName>
        <fullName evidence="1">non-specific serine/threonine protein kinase</fullName>
        <ecNumber evidence="1">2.7.11.1</ecNumber>
    </recommendedName>
</protein>
<keyword evidence="5 13" id="KW-0418">Kinase</keyword>
<gene>
    <name evidence="13" type="ORF">cyc_06854</name>
</gene>
<evidence type="ECO:0000259" key="12">
    <source>
        <dbReference type="PROSITE" id="PS50011"/>
    </source>
</evidence>
<feature type="region of interest" description="Disordered" evidence="11">
    <location>
        <begin position="155"/>
        <end position="176"/>
    </location>
</feature>
<comment type="catalytic activity">
    <reaction evidence="10">
        <text>L-seryl-[protein] + ATP = O-phospho-L-seryl-[protein] + ADP + H(+)</text>
        <dbReference type="Rhea" id="RHEA:17989"/>
        <dbReference type="Rhea" id="RHEA-COMP:9863"/>
        <dbReference type="Rhea" id="RHEA-COMP:11604"/>
        <dbReference type="ChEBI" id="CHEBI:15378"/>
        <dbReference type="ChEBI" id="CHEBI:29999"/>
        <dbReference type="ChEBI" id="CHEBI:30616"/>
        <dbReference type="ChEBI" id="CHEBI:83421"/>
        <dbReference type="ChEBI" id="CHEBI:456216"/>
        <dbReference type="EC" id="2.7.11.1"/>
    </reaction>
    <physiologicalReaction direction="left-to-right" evidence="10">
        <dbReference type="Rhea" id="RHEA:17990"/>
    </physiologicalReaction>
</comment>
<accession>A0A1D3CZT3</accession>
<evidence type="ECO:0000256" key="10">
    <source>
        <dbReference type="ARBA" id="ARBA00048977"/>
    </source>
</evidence>
<dbReference type="InterPro" id="IPR000719">
    <property type="entry name" value="Prot_kinase_dom"/>
</dbReference>
<feature type="domain" description="Protein kinase" evidence="12">
    <location>
        <begin position="264"/>
        <end position="653"/>
    </location>
</feature>